<feature type="compositionally biased region" description="Basic and acidic residues" evidence="1">
    <location>
        <begin position="307"/>
        <end position="319"/>
    </location>
</feature>
<dbReference type="InterPro" id="IPR001810">
    <property type="entry name" value="F-box_dom"/>
</dbReference>
<evidence type="ECO:0000256" key="1">
    <source>
        <dbReference type="SAM" id="MobiDB-lite"/>
    </source>
</evidence>
<keyword evidence="4" id="KW-1185">Reference proteome</keyword>
<proteinExistence type="predicted"/>
<accession>A0AAV9ZUL2</accession>
<dbReference type="AlphaFoldDB" id="A0AAV9ZUL2"/>
<gene>
    <name evidence="3" type="ORF">R3P38DRAFT_3085369</name>
</gene>
<dbReference type="SUPFAM" id="SSF81383">
    <property type="entry name" value="F-box domain"/>
    <property type="match status" value="1"/>
</dbReference>
<feature type="compositionally biased region" description="Basic residues" evidence="1">
    <location>
        <begin position="321"/>
        <end position="333"/>
    </location>
</feature>
<organism evidence="3 4">
    <name type="scientific">Favolaschia claudopus</name>
    <dbReference type="NCBI Taxonomy" id="2862362"/>
    <lineage>
        <taxon>Eukaryota</taxon>
        <taxon>Fungi</taxon>
        <taxon>Dikarya</taxon>
        <taxon>Basidiomycota</taxon>
        <taxon>Agaricomycotina</taxon>
        <taxon>Agaricomycetes</taxon>
        <taxon>Agaricomycetidae</taxon>
        <taxon>Agaricales</taxon>
        <taxon>Marasmiineae</taxon>
        <taxon>Mycenaceae</taxon>
        <taxon>Favolaschia</taxon>
    </lineage>
</organism>
<dbReference type="Proteomes" id="UP001362999">
    <property type="component" value="Unassembled WGS sequence"/>
</dbReference>
<dbReference type="EMBL" id="JAWWNJ010000110">
    <property type="protein sequence ID" value="KAK6992456.1"/>
    <property type="molecule type" value="Genomic_DNA"/>
</dbReference>
<evidence type="ECO:0000313" key="3">
    <source>
        <dbReference type="EMBL" id="KAK6992456.1"/>
    </source>
</evidence>
<dbReference type="Pfam" id="PF00646">
    <property type="entry name" value="F-box"/>
    <property type="match status" value="1"/>
</dbReference>
<name>A0AAV9ZUL2_9AGAR</name>
<feature type="region of interest" description="Disordered" evidence="1">
    <location>
        <begin position="307"/>
        <end position="347"/>
    </location>
</feature>
<comment type="caution">
    <text evidence="3">The sequence shown here is derived from an EMBL/GenBank/DDBJ whole genome shotgun (WGS) entry which is preliminary data.</text>
</comment>
<feature type="domain" description="F-box" evidence="2">
    <location>
        <begin position="41"/>
        <end position="91"/>
    </location>
</feature>
<evidence type="ECO:0000313" key="4">
    <source>
        <dbReference type="Proteomes" id="UP001362999"/>
    </source>
</evidence>
<protein>
    <recommendedName>
        <fullName evidence="2">F-box domain-containing protein</fullName>
    </recommendedName>
</protein>
<dbReference type="SMART" id="SM00256">
    <property type="entry name" value="FBOX"/>
    <property type="match status" value="1"/>
</dbReference>
<sequence length="347" mass="39110">MPPHLKKQHLGTVLIATPETKLVLRIQPSESGDSNEALVNACVFLNIPLELLSEISKSLHPLDLLSLLRTCKFFRNILRDKGFARPIWRVSMHLATKLPPAPDVFPYPRLAVILFETSQCMLCTVSIPASTITDFELRIRSCSRCRQTHTASFVESFAPKVEGYPFYDLIPSTVPSGRIPGSYLVADLKAVKATIADAGFAGTRLEEFVSKRKLEMAELRRFASVCRAWEATTEIERKAKDEITKADRNTYIRRKLLSLGWGDVLAVMKPPNSALDRLPLVNIAQPVTQSVWTEICPKLEEFMARERTEERKRHQEALRKQAAKRMAKGKKALQKLAQQNKKGKTSS</sequence>
<evidence type="ECO:0000259" key="2">
    <source>
        <dbReference type="PROSITE" id="PS50181"/>
    </source>
</evidence>
<dbReference type="PROSITE" id="PS50181">
    <property type="entry name" value="FBOX"/>
    <property type="match status" value="1"/>
</dbReference>
<dbReference type="InterPro" id="IPR036047">
    <property type="entry name" value="F-box-like_dom_sf"/>
</dbReference>
<reference evidence="3 4" key="1">
    <citation type="journal article" date="2024" name="J Genomics">
        <title>Draft genome sequencing and assembly of Favolaschia claudopus CIRM-BRFM 2984 isolated from oak limbs.</title>
        <authorList>
            <person name="Navarro D."/>
            <person name="Drula E."/>
            <person name="Chaduli D."/>
            <person name="Cazenave R."/>
            <person name="Ahrendt S."/>
            <person name="Wang J."/>
            <person name="Lipzen A."/>
            <person name="Daum C."/>
            <person name="Barry K."/>
            <person name="Grigoriev I.V."/>
            <person name="Favel A."/>
            <person name="Rosso M.N."/>
            <person name="Martin F."/>
        </authorList>
    </citation>
    <scope>NUCLEOTIDE SEQUENCE [LARGE SCALE GENOMIC DNA]</scope>
    <source>
        <strain evidence="3 4">CIRM-BRFM 2984</strain>
    </source>
</reference>